<dbReference type="Proteomes" id="UP000184212">
    <property type="component" value="Unassembled WGS sequence"/>
</dbReference>
<dbReference type="OrthoDB" id="652299at2"/>
<evidence type="ECO:0000313" key="2">
    <source>
        <dbReference type="EMBL" id="SHH87244.1"/>
    </source>
</evidence>
<protein>
    <recommendedName>
        <fullName evidence="4">Outer membrane protein beta-barrel domain-containing protein</fullName>
    </recommendedName>
</protein>
<sequence>MKKAYVFVLLFAFPFMAQGQVLPSSGGQNFAELGVAAGSYRGSFSISYFRNWHIGAKKRIGIGLGGRATSFLGKNLYYITAPASLTSESTSPLILFKENIVDNIDSLLVKTAQVNMVNVMLNLDYRLSERMSFGFNIDLLGFSFGGRQQGNFMNGASGKNTSATPTPFNILLVSDNDRGSLNSELYFRYRVRERWSAKLGAQFLFTEYTTETKVQQYPEANDRFRNKSLLANIGVAYSF</sequence>
<dbReference type="STRING" id="947013.SAMN04488109_5725"/>
<gene>
    <name evidence="2" type="ORF">SAMN04488109_5725</name>
</gene>
<keyword evidence="3" id="KW-1185">Reference proteome</keyword>
<evidence type="ECO:0000313" key="3">
    <source>
        <dbReference type="Proteomes" id="UP000184212"/>
    </source>
</evidence>
<name>A0A1M5WJ34_9BACT</name>
<keyword evidence="1" id="KW-0732">Signal</keyword>
<dbReference type="RefSeq" id="WP_073141544.1">
    <property type="nucleotide sequence ID" value="NZ_FQWQ01000005.1"/>
</dbReference>
<feature type="signal peptide" evidence="1">
    <location>
        <begin position="1"/>
        <end position="19"/>
    </location>
</feature>
<dbReference type="EMBL" id="FQWQ01000005">
    <property type="protein sequence ID" value="SHH87244.1"/>
    <property type="molecule type" value="Genomic_DNA"/>
</dbReference>
<evidence type="ECO:0000256" key="1">
    <source>
        <dbReference type="SAM" id="SignalP"/>
    </source>
</evidence>
<dbReference type="AlphaFoldDB" id="A0A1M5WJ34"/>
<proteinExistence type="predicted"/>
<feature type="chain" id="PRO_5012364287" description="Outer membrane protein beta-barrel domain-containing protein" evidence="1">
    <location>
        <begin position="20"/>
        <end position="239"/>
    </location>
</feature>
<organism evidence="2 3">
    <name type="scientific">Chryseolinea serpens</name>
    <dbReference type="NCBI Taxonomy" id="947013"/>
    <lineage>
        <taxon>Bacteria</taxon>
        <taxon>Pseudomonadati</taxon>
        <taxon>Bacteroidota</taxon>
        <taxon>Cytophagia</taxon>
        <taxon>Cytophagales</taxon>
        <taxon>Fulvivirgaceae</taxon>
        <taxon>Chryseolinea</taxon>
    </lineage>
</organism>
<accession>A0A1M5WJ34</accession>
<reference evidence="2 3" key="1">
    <citation type="submission" date="2016-11" db="EMBL/GenBank/DDBJ databases">
        <authorList>
            <person name="Jaros S."/>
            <person name="Januszkiewicz K."/>
            <person name="Wedrychowicz H."/>
        </authorList>
    </citation>
    <scope>NUCLEOTIDE SEQUENCE [LARGE SCALE GENOMIC DNA]</scope>
    <source>
        <strain evidence="2 3">DSM 24574</strain>
    </source>
</reference>
<evidence type="ECO:0008006" key="4">
    <source>
        <dbReference type="Google" id="ProtNLM"/>
    </source>
</evidence>